<gene>
    <name evidence="2" type="ordered locus">Jden_2327</name>
</gene>
<dbReference type="EMBL" id="CP001706">
    <property type="protein sequence ID" value="ACV09962.1"/>
    <property type="molecule type" value="Genomic_DNA"/>
</dbReference>
<evidence type="ECO:0000313" key="3">
    <source>
        <dbReference type="Proteomes" id="UP000000628"/>
    </source>
</evidence>
<dbReference type="AlphaFoldDB" id="C7R274"/>
<dbReference type="KEGG" id="jde:Jden_2327"/>
<sequence>MTAMVLTLIGSAGVGAIVTAVLLHLRESPKAKADTAATLASTALAIVEKLEDRVTVLESRDLAATAYIAVLRQHIEAGNPPPPPDWPEILKSIA</sequence>
<proteinExistence type="predicted"/>
<reference evidence="2 3" key="1">
    <citation type="journal article" date="2009" name="Stand. Genomic Sci.">
        <title>Complete genome sequence of Jonesia denitrificans type strain (Prevot 55134).</title>
        <authorList>
            <person name="Pukall R."/>
            <person name="Gehrich-Schroter G."/>
            <person name="Lapidus A."/>
            <person name="Nolan M."/>
            <person name="Glavina Del Rio T."/>
            <person name="Lucas S."/>
            <person name="Chen F."/>
            <person name="Tice H."/>
            <person name="Pitluck S."/>
            <person name="Cheng J.F."/>
            <person name="Copeland A."/>
            <person name="Saunders E."/>
            <person name="Brettin T."/>
            <person name="Detter J.C."/>
            <person name="Bruce D."/>
            <person name="Goodwin L."/>
            <person name="Pati A."/>
            <person name="Ivanova N."/>
            <person name="Mavromatis K."/>
            <person name="Ovchinnikova G."/>
            <person name="Chen A."/>
            <person name="Palaniappan K."/>
            <person name="Land M."/>
            <person name="Hauser L."/>
            <person name="Chang Y.J."/>
            <person name="Jeffries C.D."/>
            <person name="Chain P."/>
            <person name="Goker M."/>
            <person name="Bristow J."/>
            <person name="Eisen J.A."/>
            <person name="Markowitz V."/>
            <person name="Hugenholtz P."/>
            <person name="Kyrpides N.C."/>
            <person name="Klenk H.P."/>
            <person name="Han C."/>
        </authorList>
    </citation>
    <scope>NUCLEOTIDE SEQUENCE [LARGE SCALE GENOMIC DNA]</scope>
    <source>
        <strain evidence="3">ATCC 14870 / DSM 20603 / BCRC 15368 / CIP 55.134 / JCM 11481 / NBRC 15587 / NCTC 10816 / Prevot 55134</strain>
    </source>
</reference>
<name>C7R274_JONDD</name>
<keyword evidence="1" id="KW-1133">Transmembrane helix</keyword>
<dbReference type="Proteomes" id="UP000000628">
    <property type="component" value="Chromosome"/>
</dbReference>
<feature type="transmembrane region" description="Helical" evidence="1">
    <location>
        <begin position="6"/>
        <end position="25"/>
    </location>
</feature>
<protein>
    <submittedName>
        <fullName evidence="2">Uncharacterized protein</fullName>
    </submittedName>
</protein>
<organism evidence="2 3">
    <name type="scientific">Jonesia denitrificans (strain ATCC 14870 / DSM 20603 / BCRC 15368 / CIP 55.134 / JCM 11481 / NBRC 15587 / NCTC 10816 / Prevot 55134)</name>
    <name type="common">Listeria denitrificans</name>
    <dbReference type="NCBI Taxonomy" id="471856"/>
    <lineage>
        <taxon>Bacteria</taxon>
        <taxon>Bacillati</taxon>
        <taxon>Actinomycetota</taxon>
        <taxon>Actinomycetes</taxon>
        <taxon>Micrococcales</taxon>
        <taxon>Jonesiaceae</taxon>
        <taxon>Jonesia</taxon>
    </lineage>
</organism>
<keyword evidence="1" id="KW-0472">Membrane</keyword>
<evidence type="ECO:0000313" key="2">
    <source>
        <dbReference type="EMBL" id="ACV09962.1"/>
    </source>
</evidence>
<evidence type="ECO:0000256" key="1">
    <source>
        <dbReference type="SAM" id="Phobius"/>
    </source>
</evidence>
<keyword evidence="1" id="KW-0812">Transmembrane</keyword>
<accession>C7R274</accession>
<dbReference type="STRING" id="471856.Jden_2327"/>
<dbReference type="HOGENOM" id="CLU_2382270_0_0_11"/>
<keyword evidence="3" id="KW-1185">Reference proteome</keyword>
<dbReference type="RefSeq" id="WP_015772574.1">
    <property type="nucleotide sequence ID" value="NC_013174.1"/>
</dbReference>